<evidence type="ECO:0000313" key="2">
    <source>
        <dbReference type="Proteomes" id="UP001358193"/>
    </source>
</evidence>
<protein>
    <submittedName>
        <fullName evidence="1">Uncharacterized protein</fullName>
    </submittedName>
</protein>
<keyword evidence="2" id="KW-1185">Reference proteome</keyword>
<proteinExistence type="predicted"/>
<sequence length="140" mass="16124">MKISENFKVLVNHPLFGDINVPATLDMNTMLLAIHPARIMEWEKKPDVQIDLHFLVNHDIDGFNALNESNNESHQINMDSLKIHYIEISGTTVRIHYVFDQFKDDKCWRMCAGHTSSLHVQTTISPVSYNGYSSDCAVYW</sequence>
<accession>A0ABZ0Z360</accession>
<organism evidence="1 2">
    <name type="scientific">phage Lak_Megaphage_Sonny</name>
    <dbReference type="NCBI Taxonomy" id="3109229"/>
    <lineage>
        <taxon>Viruses</taxon>
        <taxon>Duplodnaviria</taxon>
        <taxon>Heunggongvirae</taxon>
        <taxon>Uroviricota</taxon>
        <taxon>Caudoviricetes</taxon>
        <taxon>Caudoviricetes code 15 clade</taxon>
    </lineage>
</organism>
<dbReference type="Proteomes" id="UP001358193">
    <property type="component" value="Segment"/>
</dbReference>
<name>A0ABZ0Z360_9CAUD</name>
<evidence type="ECO:0000313" key="1">
    <source>
        <dbReference type="EMBL" id="WQJ53506.1"/>
    </source>
</evidence>
<reference evidence="1 2" key="1">
    <citation type="submission" date="2023-11" db="EMBL/GenBank/DDBJ databases">
        <authorList>
            <person name="Cook R."/>
            <person name="Crisci M."/>
            <person name="Pye H."/>
            <person name="Adriaenssens E."/>
            <person name="Santini J."/>
        </authorList>
    </citation>
    <scope>NUCLEOTIDE SEQUENCE [LARGE SCALE GENOMIC DNA]</scope>
    <source>
        <strain evidence="1">Lak_Megaphage_Sonny</strain>
    </source>
</reference>
<dbReference type="EMBL" id="OR769223">
    <property type="protein sequence ID" value="WQJ53506.1"/>
    <property type="molecule type" value="Genomic_DNA"/>
</dbReference>